<evidence type="ECO:0000256" key="3">
    <source>
        <dbReference type="ARBA" id="ARBA00023125"/>
    </source>
</evidence>
<keyword evidence="3" id="KW-0238">DNA-binding</keyword>
<feature type="domain" description="HTH lysR-type" evidence="5">
    <location>
        <begin position="1"/>
        <end position="58"/>
    </location>
</feature>
<dbReference type="PROSITE" id="PS50931">
    <property type="entry name" value="HTH_LYSR"/>
    <property type="match status" value="1"/>
</dbReference>
<dbReference type="InterPro" id="IPR000847">
    <property type="entry name" value="LysR_HTH_N"/>
</dbReference>
<keyword evidence="2" id="KW-0805">Transcription regulation</keyword>
<dbReference type="Gene3D" id="1.10.10.10">
    <property type="entry name" value="Winged helix-like DNA-binding domain superfamily/Winged helix DNA-binding domain"/>
    <property type="match status" value="1"/>
</dbReference>
<proteinExistence type="inferred from homology"/>
<evidence type="ECO:0000256" key="1">
    <source>
        <dbReference type="ARBA" id="ARBA00009437"/>
    </source>
</evidence>
<dbReference type="Proteomes" id="UP001168694">
    <property type="component" value="Unassembled WGS sequence"/>
</dbReference>
<dbReference type="RefSeq" id="WP_290397841.1">
    <property type="nucleotide sequence ID" value="NZ_JAUHLN010000001.1"/>
</dbReference>
<evidence type="ECO:0000313" key="6">
    <source>
        <dbReference type="EMBL" id="MDN4071676.1"/>
    </source>
</evidence>
<dbReference type="InterPro" id="IPR050950">
    <property type="entry name" value="HTH-type_LysR_regulators"/>
</dbReference>
<dbReference type="PANTHER" id="PTHR30419">
    <property type="entry name" value="HTH-TYPE TRANSCRIPTIONAL REGULATOR YBHD"/>
    <property type="match status" value="1"/>
</dbReference>
<gene>
    <name evidence="6" type="ORF">QYF49_01345</name>
</gene>
<keyword evidence="7" id="KW-1185">Reference proteome</keyword>
<dbReference type="InterPro" id="IPR036390">
    <property type="entry name" value="WH_DNA-bd_sf"/>
</dbReference>
<dbReference type="PRINTS" id="PR00039">
    <property type="entry name" value="HTHLYSR"/>
</dbReference>
<dbReference type="InterPro" id="IPR036388">
    <property type="entry name" value="WH-like_DNA-bd_sf"/>
</dbReference>
<sequence>MTLLQYEVFKTVVETESFTRAGEKLGLTQSAVSHAIRGLEAELEITLVNRGRTGITLTSEGKWMMEYIQEILDLTERMKQEAGLLNGLKVGTIRIGTFPSVSASLLPSILKNFHQDFPGIQTKIYEGGYEEIRQMITSGKIDIGFLTSSASDHLDFIPIMEDHLKILLPAGHKLKRRKRISIHEMSNEPFIMPKAGCDELIKELFKENKIQPPIFCEIADNQTIIAMVENELGVSIVPELVLQGGARTTAASVAIKESCYRTIGLAVHSLDRRSPAADAFIQLAKKSIS</sequence>
<keyword evidence="4" id="KW-0804">Transcription</keyword>
<reference evidence="6" key="1">
    <citation type="submission" date="2023-06" db="EMBL/GenBank/DDBJ databases">
        <title>Draft Genome Sequences of Representative Paenibacillus Polymyxa, Bacillus cereus, Fictibacillus sp., and Brevibacillus agri Strains Isolated from Amazonian Dark Earth.</title>
        <authorList>
            <person name="Pellegrinetti T.A."/>
            <person name="Cunha I.C.M."/>
            <person name="Chaves M.G."/>
            <person name="Freitas A.S."/>
            <person name="Silva A.V.R."/>
            <person name="Tsai S.M."/>
            <person name="Mendes L.W."/>
        </authorList>
    </citation>
    <scope>NUCLEOTIDE SEQUENCE</scope>
    <source>
        <strain evidence="6">CENA-BCM004</strain>
    </source>
</reference>
<dbReference type="SUPFAM" id="SSF46785">
    <property type="entry name" value="Winged helix' DNA-binding domain"/>
    <property type="match status" value="1"/>
</dbReference>
<dbReference type="EMBL" id="JAUHLN010000001">
    <property type="protein sequence ID" value="MDN4071676.1"/>
    <property type="molecule type" value="Genomic_DNA"/>
</dbReference>
<protein>
    <submittedName>
        <fullName evidence="6">LysR family transcriptional regulator</fullName>
    </submittedName>
</protein>
<dbReference type="InterPro" id="IPR005119">
    <property type="entry name" value="LysR_subst-bd"/>
</dbReference>
<dbReference type="Pfam" id="PF00126">
    <property type="entry name" value="HTH_1"/>
    <property type="match status" value="1"/>
</dbReference>
<evidence type="ECO:0000256" key="2">
    <source>
        <dbReference type="ARBA" id="ARBA00023015"/>
    </source>
</evidence>
<evidence type="ECO:0000259" key="5">
    <source>
        <dbReference type="PROSITE" id="PS50931"/>
    </source>
</evidence>
<evidence type="ECO:0000313" key="7">
    <source>
        <dbReference type="Proteomes" id="UP001168694"/>
    </source>
</evidence>
<dbReference type="SUPFAM" id="SSF53850">
    <property type="entry name" value="Periplasmic binding protein-like II"/>
    <property type="match status" value="1"/>
</dbReference>
<dbReference type="Gene3D" id="3.40.190.290">
    <property type="match status" value="1"/>
</dbReference>
<comment type="caution">
    <text evidence="6">The sequence shown here is derived from an EMBL/GenBank/DDBJ whole genome shotgun (WGS) entry which is preliminary data.</text>
</comment>
<dbReference type="Pfam" id="PF03466">
    <property type="entry name" value="LysR_substrate"/>
    <property type="match status" value="1"/>
</dbReference>
<evidence type="ECO:0000256" key="4">
    <source>
        <dbReference type="ARBA" id="ARBA00023163"/>
    </source>
</evidence>
<organism evidence="6 7">
    <name type="scientific">Fictibacillus terranigra</name>
    <dbReference type="NCBI Taxonomy" id="3058424"/>
    <lineage>
        <taxon>Bacteria</taxon>
        <taxon>Bacillati</taxon>
        <taxon>Bacillota</taxon>
        <taxon>Bacilli</taxon>
        <taxon>Bacillales</taxon>
        <taxon>Fictibacillaceae</taxon>
        <taxon>Fictibacillus</taxon>
    </lineage>
</organism>
<comment type="similarity">
    <text evidence="1">Belongs to the LysR transcriptional regulatory family.</text>
</comment>
<dbReference type="CDD" id="cd05466">
    <property type="entry name" value="PBP2_LTTR_substrate"/>
    <property type="match status" value="1"/>
</dbReference>
<dbReference type="PANTHER" id="PTHR30419:SF24">
    <property type="entry name" value="HTH-TYPE TRANSCRIPTIONAL REGULATOR CZCR"/>
    <property type="match status" value="1"/>
</dbReference>
<accession>A0ABT8E1A1</accession>
<name>A0ABT8E1A1_9BACL</name>